<dbReference type="AlphaFoldDB" id="A0A0S3S734"/>
<evidence type="ECO:0000313" key="1">
    <source>
        <dbReference type="EMBL" id="BAT88624.1"/>
    </source>
</evidence>
<reference evidence="1 2" key="1">
    <citation type="journal article" date="2015" name="Sci. Rep.">
        <title>The power of single molecule real-time sequencing technology in the de novo assembly of a eukaryotic genome.</title>
        <authorList>
            <person name="Sakai H."/>
            <person name="Naito K."/>
            <person name="Ogiso-Tanaka E."/>
            <person name="Takahashi Y."/>
            <person name="Iseki K."/>
            <person name="Muto C."/>
            <person name="Satou K."/>
            <person name="Teruya K."/>
            <person name="Shiroma A."/>
            <person name="Shimoji M."/>
            <person name="Hirano T."/>
            <person name="Itoh T."/>
            <person name="Kaga A."/>
            <person name="Tomooka N."/>
        </authorList>
    </citation>
    <scope>NUCLEOTIDE SEQUENCE [LARGE SCALE GENOMIC DNA]</scope>
    <source>
        <strain evidence="2">cv. Shumari</strain>
    </source>
</reference>
<dbReference type="EMBL" id="AP015038">
    <property type="protein sequence ID" value="BAT88624.1"/>
    <property type="molecule type" value="Genomic_DNA"/>
</dbReference>
<evidence type="ECO:0000313" key="2">
    <source>
        <dbReference type="Proteomes" id="UP000291084"/>
    </source>
</evidence>
<name>A0A0S3S734_PHAAN</name>
<keyword evidence="2" id="KW-1185">Reference proteome</keyword>
<protein>
    <submittedName>
        <fullName evidence="1">Uncharacterized protein</fullName>
    </submittedName>
</protein>
<sequence>MYMVVRRVQGTYNGQLAAINLHILTYQIGSALHRSSPRCLRMTPMNVSSSKIEKSFPVDFLYLLLAHWFNTASQICKISGSSNFWDM</sequence>
<proteinExistence type="predicted"/>
<gene>
    <name evidence="1" type="primary">Vigan.05G216400</name>
    <name evidence="1" type="ORF">VIGAN_05216400</name>
</gene>
<dbReference type="Proteomes" id="UP000291084">
    <property type="component" value="Chromosome 5"/>
</dbReference>
<accession>A0A0S3S734</accession>
<organism evidence="1 2">
    <name type="scientific">Vigna angularis var. angularis</name>
    <dbReference type="NCBI Taxonomy" id="157739"/>
    <lineage>
        <taxon>Eukaryota</taxon>
        <taxon>Viridiplantae</taxon>
        <taxon>Streptophyta</taxon>
        <taxon>Embryophyta</taxon>
        <taxon>Tracheophyta</taxon>
        <taxon>Spermatophyta</taxon>
        <taxon>Magnoliopsida</taxon>
        <taxon>eudicotyledons</taxon>
        <taxon>Gunneridae</taxon>
        <taxon>Pentapetalae</taxon>
        <taxon>rosids</taxon>
        <taxon>fabids</taxon>
        <taxon>Fabales</taxon>
        <taxon>Fabaceae</taxon>
        <taxon>Papilionoideae</taxon>
        <taxon>50 kb inversion clade</taxon>
        <taxon>NPAAA clade</taxon>
        <taxon>indigoferoid/millettioid clade</taxon>
        <taxon>Phaseoleae</taxon>
        <taxon>Vigna</taxon>
    </lineage>
</organism>